<comment type="caution">
    <text evidence="4">The sequence shown here is derived from an EMBL/GenBank/DDBJ whole genome shotgun (WGS) entry which is preliminary data.</text>
</comment>
<keyword evidence="2" id="KW-0378">Hydrolase</keyword>
<dbReference type="GO" id="GO:0016787">
    <property type="term" value="F:hydrolase activity"/>
    <property type="evidence" value="ECO:0007669"/>
    <property type="project" value="UniProtKB-KW"/>
</dbReference>
<evidence type="ECO:0000313" key="4">
    <source>
        <dbReference type="EMBL" id="EIM06483.1"/>
    </source>
</evidence>
<dbReference type="InterPro" id="IPR036264">
    <property type="entry name" value="Bact_exopeptidase_dim_dom"/>
</dbReference>
<organism evidence="4 5">
    <name type="scientific">Planococcus antarcticus DSM 14505</name>
    <dbReference type="NCBI Taxonomy" id="1185653"/>
    <lineage>
        <taxon>Bacteria</taxon>
        <taxon>Bacillati</taxon>
        <taxon>Bacillota</taxon>
        <taxon>Bacilli</taxon>
        <taxon>Bacillales</taxon>
        <taxon>Caryophanaceae</taxon>
        <taxon>Planococcus</taxon>
    </lineage>
</organism>
<accession>A0AA87IKF2</accession>
<dbReference type="InterPro" id="IPR050072">
    <property type="entry name" value="Peptidase_M20A"/>
</dbReference>
<dbReference type="SUPFAM" id="SSF53187">
    <property type="entry name" value="Zn-dependent exopeptidases"/>
    <property type="match status" value="1"/>
</dbReference>
<dbReference type="Pfam" id="PF07687">
    <property type="entry name" value="M20_dimer"/>
    <property type="match status" value="1"/>
</dbReference>
<keyword evidence="1" id="KW-0479">Metal-binding</keyword>
<evidence type="ECO:0000313" key="5">
    <source>
        <dbReference type="Proteomes" id="UP000004725"/>
    </source>
</evidence>
<dbReference type="GO" id="GO:0046872">
    <property type="term" value="F:metal ion binding"/>
    <property type="evidence" value="ECO:0007669"/>
    <property type="project" value="UniProtKB-KW"/>
</dbReference>
<dbReference type="InterPro" id="IPR011650">
    <property type="entry name" value="Peptidase_M20_dimer"/>
</dbReference>
<dbReference type="Proteomes" id="UP000004725">
    <property type="component" value="Unassembled WGS sequence"/>
</dbReference>
<dbReference type="AlphaFoldDB" id="A0AA87IKF2"/>
<evidence type="ECO:0000256" key="2">
    <source>
        <dbReference type="ARBA" id="ARBA00022801"/>
    </source>
</evidence>
<evidence type="ECO:0000256" key="1">
    <source>
        <dbReference type="ARBA" id="ARBA00022723"/>
    </source>
</evidence>
<evidence type="ECO:0000259" key="3">
    <source>
        <dbReference type="Pfam" id="PF07687"/>
    </source>
</evidence>
<gene>
    <name evidence="4" type="ORF">A1A1_10671</name>
</gene>
<sequence>MKGGEGSRDFGLAKKMIKLLKELIKIQSDTKEGANEALLFCADWLKAKGETVTVHDNKGYMMLTAAKGQGTETIVWNGHVDVVPGHEEQFVPMEEQDRLYGRGSADMKAGVAAMMQAFVELDSSSSNRIVQLHIVTDEEIGGRNTSKWLVEQGFHGDFVICGEPTGLKVGLQSKGILRMDMTFKGKPAHGSRPWEGINAIESAMKFHMAIADLPFRKESTEYYEQPSVNLPIIKAGERYNVVPEICEMSYDIRFMPGQDKDEIVRQLVDLADTLHLDMDYKASGSTPALTTTKENPFIQSLQKAILETTEQEPILFGQHGAADTRYYAAATGGEGAIEFGPSGDDWHGNAEYVLISSVHSYKEILLAHAQSE</sequence>
<dbReference type="InterPro" id="IPR002933">
    <property type="entry name" value="Peptidase_M20"/>
</dbReference>
<proteinExistence type="predicted"/>
<dbReference type="PANTHER" id="PTHR43808">
    <property type="entry name" value="ACETYLORNITHINE DEACETYLASE"/>
    <property type="match status" value="1"/>
</dbReference>
<dbReference type="Gene3D" id="3.30.70.360">
    <property type="match status" value="1"/>
</dbReference>
<protein>
    <recommendedName>
        <fullName evidence="3">Peptidase M20 dimerisation domain-containing protein</fullName>
    </recommendedName>
</protein>
<reference evidence="4 5" key="1">
    <citation type="journal article" date="2012" name="J. Bacteriol.">
        <title>Genome Sequence of the Antarctic Psychrophile Bacterium Planococcus antarcticus DSM 14505.</title>
        <authorList>
            <person name="Margolles A."/>
            <person name="Gueimonde M."/>
            <person name="Sanchez B."/>
        </authorList>
    </citation>
    <scope>NUCLEOTIDE SEQUENCE [LARGE SCALE GENOMIC DNA]</scope>
    <source>
        <strain evidence="4 5">DSM 14505</strain>
    </source>
</reference>
<dbReference type="SUPFAM" id="SSF55031">
    <property type="entry name" value="Bacterial exopeptidase dimerisation domain"/>
    <property type="match status" value="1"/>
</dbReference>
<feature type="domain" description="Peptidase M20 dimerisation" evidence="3">
    <location>
        <begin position="173"/>
        <end position="275"/>
    </location>
</feature>
<dbReference type="Pfam" id="PF01546">
    <property type="entry name" value="Peptidase_M20"/>
    <property type="match status" value="1"/>
</dbReference>
<dbReference type="Gene3D" id="3.40.630.10">
    <property type="entry name" value="Zn peptidases"/>
    <property type="match status" value="1"/>
</dbReference>
<name>A0AA87IKF2_9BACL</name>
<dbReference type="EMBL" id="AJYB01000029">
    <property type="protein sequence ID" value="EIM06483.1"/>
    <property type="molecule type" value="Genomic_DNA"/>
</dbReference>